<evidence type="ECO:0000256" key="5">
    <source>
        <dbReference type="ARBA" id="ARBA00023004"/>
    </source>
</evidence>
<sequence length="324" mass="35603">MRRQRVSTKGFRHIYGPVPSRRLGRSLGIDLVPFKTCTYDCIYCQLGRTTDKTVERREYVPVGAILEELDQKLAEGDVPDYISLAGSGEPTLHSGIGDLIQSIKAMTPIPVAVITNGSLLWKPDVAESLMAADLVIPSLDAGDERMFRYVNRPHQEIDFKRMVKGLAHFTGLFTGSVWLEVFLLAGLTGIPSEVEKIAKLVKRIRPMKIQLNTVSRPPAEEIAGAVALERMRELCAMFPGGAEVVYQGSQGVQEDVNADGVSNEDILAIIARRPCTANDVATGLGKHPLSMLKRLEKLVAEGRARRVLTDGKQFYTATATVESR</sequence>
<gene>
    <name evidence="9" type="ORF">HY768_00545</name>
</gene>
<dbReference type="SUPFAM" id="SSF102114">
    <property type="entry name" value="Radical SAM enzymes"/>
    <property type="match status" value="1"/>
</dbReference>
<dbReference type="GO" id="GO:0051539">
    <property type="term" value="F:4 iron, 4 sulfur cluster binding"/>
    <property type="evidence" value="ECO:0007669"/>
    <property type="project" value="UniProtKB-KW"/>
</dbReference>
<accession>A0A933I741</accession>
<dbReference type="InterPro" id="IPR013785">
    <property type="entry name" value="Aldolase_TIM"/>
</dbReference>
<dbReference type="Proteomes" id="UP000736328">
    <property type="component" value="Unassembled WGS sequence"/>
</dbReference>
<dbReference type="SFLD" id="SFLDG01083">
    <property type="entry name" value="Uncharacterised_Radical_SAM_Su"/>
    <property type="match status" value="1"/>
</dbReference>
<keyword evidence="7" id="KW-0812">Transmembrane</keyword>
<dbReference type="SFLD" id="SFLDS00029">
    <property type="entry name" value="Radical_SAM"/>
    <property type="match status" value="1"/>
</dbReference>
<keyword evidence="6" id="KW-0411">Iron-sulfur</keyword>
<evidence type="ECO:0000256" key="4">
    <source>
        <dbReference type="ARBA" id="ARBA00022723"/>
    </source>
</evidence>
<dbReference type="PANTHER" id="PTHR43787">
    <property type="entry name" value="FEMO COFACTOR BIOSYNTHESIS PROTEIN NIFB-RELATED"/>
    <property type="match status" value="1"/>
</dbReference>
<dbReference type="PANTHER" id="PTHR43787:SF11">
    <property type="entry name" value="UPF0026 PROTEIN SLR1464"/>
    <property type="match status" value="1"/>
</dbReference>
<evidence type="ECO:0000259" key="8">
    <source>
        <dbReference type="PROSITE" id="PS51918"/>
    </source>
</evidence>
<evidence type="ECO:0000256" key="7">
    <source>
        <dbReference type="SAM" id="Phobius"/>
    </source>
</evidence>
<dbReference type="EMBL" id="JACQXR010000005">
    <property type="protein sequence ID" value="MBI4725711.1"/>
    <property type="molecule type" value="Genomic_DNA"/>
</dbReference>
<keyword evidence="4" id="KW-0479">Metal-binding</keyword>
<dbReference type="CDD" id="cd01335">
    <property type="entry name" value="Radical_SAM"/>
    <property type="match status" value="1"/>
</dbReference>
<proteinExistence type="predicted"/>
<keyword evidence="7" id="KW-0472">Membrane</keyword>
<evidence type="ECO:0000313" key="10">
    <source>
        <dbReference type="Proteomes" id="UP000736328"/>
    </source>
</evidence>
<organism evidence="9 10">
    <name type="scientific">candidate division TA06 bacterium</name>
    <dbReference type="NCBI Taxonomy" id="2250710"/>
    <lineage>
        <taxon>Bacteria</taxon>
        <taxon>Bacteria division TA06</taxon>
    </lineage>
</organism>
<dbReference type="InterPro" id="IPR058240">
    <property type="entry name" value="rSAM_sf"/>
</dbReference>
<name>A0A933I741_UNCT6</name>
<reference evidence="9" key="1">
    <citation type="submission" date="2020-07" db="EMBL/GenBank/DDBJ databases">
        <title>Huge and variable diversity of episymbiotic CPR bacteria and DPANN archaea in groundwater ecosystems.</title>
        <authorList>
            <person name="He C.Y."/>
            <person name="Keren R."/>
            <person name="Whittaker M."/>
            <person name="Farag I.F."/>
            <person name="Doudna J."/>
            <person name="Cate J.H.D."/>
            <person name="Banfield J.F."/>
        </authorList>
    </citation>
    <scope>NUCLEOTIDE SEQUENCE</scope>
    <source>
        <strain evidence="9">NC_groundwater_1520_Pr4_B-0.1um_53_5</strain>
    </source>
</reference>
<dbReference type="InterPro" id="IPR040084">
    <property type="entry name" value="GTPase_Obg"/>
</dbReference>
<comment type="caution">
    <text evidence="9">The sequence shown here is derived from an EMBL/GenBank/DDBJ whole genome shotgun (WGS) entry which is preliminary data.</text>
</comment>
<keyword evidence="7" id="KW-1133">Transmembrane helix</keyword>
<feature type="domain" description="Radical SAM core" evidence="8">
    <location>
        <begin position="21"/>
        <end position="244"/>
    </location>
</feature>
<dbReference type="GO" id="GO:0046872">
    <property type="term" value="F:metal ion binding"/>
    <property type="evidence" value="ECO:0007669"/>
    <property type="project" value="UniProtKB-KW"/>
</dbReference>
<dbReference type="AlphaFoldDB" id="A0A933I741"/>
<dbReference type="Gene3D" id="3.20.20.70">
    <property type="entry name" value="Aldolase class I"/>
    <property type="match status" value="1"/>
</dbReference>
<dbReference type="InterPro" id="IPR007197">
    <property type="entry name" value="rSAM"/>
</dbReference>
<dbReference type="PROSITE" id="PS51918">
    <property type="entry name" value="RADICAL_SAM"/>
    <property type="match status" value="1"/>
</dbReference>
<evidence type="ECO:0000313" key="9">
    <source>
        <dbReference type="EMBL" id="MBI4725711.1"/>
    </source>
</evidence>
<dbReference type="Pfam" id="PF04055">
    <property type="entry name" value="Radical_SAM"/>
    <property type="match status" value="1"/>
</dbReference>
<evidence type="ECO:0000256" key="6">
    <source>
        <dbReference type="ARBA" id="ARBA00023014"/>
    </source>
</evidence>
<evidence type="ECO:0000256" key="3">
    <source>
        <dbReference type="ARBA" id="ARBA00022691"/>
    </source>
</evidence>
<keyword evidence="2" id="KW-0004">4Fe-4S</keyword>
<dbReference type="GO" id="GO:0003824">
    <property type="term" value="F:catalytic activity"/>
    <property type="evidence" value="ECO:0007669"/>
    <property type="project" value="InterPro"/>
</dbReference>
<comment type="cofactor">
    <cofactor evidence="1">
        <name>[4Fe-4S] cluster</name>
        <dbReference type="ChEBI" id="CHEBI:49883"/>
    </cofactor>
</comment>
<feature type="transmembrane region" description="Helical" evidence="7">
    <location>
        <begin position="169"/>
        <end position="190"/>
    </location>
</feature>
<protein>
    <submittedName>
        <fullName evidence="9">Radical SAM protein</fullName>
    </submittedName>
</protein>
<evidence type="ECO:0000256" key="1">
    <source>
        <dbReference type="ARBA" id="ARBA00001966"/>
    </source>
</evidence>
<evidence type="ECO:0000256" key="2">
    <source>
        <dbReference type="ARBA" id="ARBA00022485"/>
    </source>
</evidence>
<keyword evidence="5" id="KW-0408">Iron</keyword>
<keyword evidence="3" id="KW-0949">S-adenosyl-L-methionine</keyword>